<dbReference type="EMBL" id="VSSQ01085975">
    <property type="protein sequence ID" value="MPN33463.1"/>
    <property type="molecule type" value="Genomic_DNA"/>
</dbReference>
<dbReference type="InterPro" id="IPR039422">
    <property type="entry name" value="MarR/SlyA-like"/>
</dbReference>
<dbReference type="InterPro" id="IPR000835">
    <property type="entry name" value="HTH_MarR-typ"/>
</dbReference>
<dbReference type="GO" id="GO:0005737">
    <property type="term" value="C:cytoplasm"/>
    <property type="evidence" value="ECO:0007669"/>
    <property type="project" value="UniProtKB-SubCell"/>
</dbReference>
<dbReference type="Gene3D" id="1.10.10.10">
    <property type="entry name" value="Winged helix-like DNA-binding domain superfamily/Winged helix DNA-binding domain"/>
    <property type="match status" value="1"/>
</dbReference>
<evidence type="ECO:0000259" key="6">
    <source>
        <dbReference type="PROSITE" id="PS50995"/>
    </source>
</evidence>
<dbReference type="InterPro" id="IPR036388">
    <property type="entry name" value="WH-like_DNA-bd_sf"/>
</dbReference>
<dbReference type="SUPFAM" id="SSF46785">
    <property type="entry name" value="Winged helix' DNA-binding domain"/>
    <property type="match status" value="1"/>
</dbReference>
<gene>
    <name evidence="7" type="primary">ohrR_16</name>
    <name evidence="7" type="ORF">SDC9_180951</name>
</gene>
<name>A0A645HCE0_9ZZZZ</name>
<dbReference type="PANTHER" id="PTHR33164:SF5">
    <property type="entry name" value="ORGANIC HYDROPEROXIDE RESISTANCE TRANSCRIPTIONAL REGULATOR"/>
    <property type="match status" value="1"/>
</dbReference>
<dbReference type="AlphaFoldDB" id="A0A645HCE0"/>
<organism evidence="7">
    <name type="scientific">bioreactor metagenome</name>
    <dbReference type="NCBI Taxonomy" id="1076179"/>
    <lineage>
        <taxon>unclassified sequences</taxon>
        <taxon>metagenomes</taxon>
        <taxon>ecological metagenomes</taxon>
    </lineage>
</organism>
<protein>
    <submittedName>
        <fullName evidence="7">Organic hydroperoxide resistance transcriptional regulator</fullName>
    </submittedName>
</protein>
<dbReference type="PROSITE" id="PS50995">
    <property type="entry name" value="HTH_MARR_2"/>
    <property type="match status" value="1"/>
</dbReference>
<comment type="subcellular location">
    <subcellularLocation>
        <location evidence="1">Cytoplasm</location>
    </subcellularLocation>
</comment>
<evidence type="ECO:0000313" key="7">
    <source>
        <dbReference type="EMBL" id="MPN33463.1"/>
    </source>
</evidence>
<reference evidence="7" key="1">
    <citation type="submission" date="2019-08" db="EMBL/GenBank/DDBJ databases">
        <authorList>
            <person name="Kucharzyk K."/>
            <person name="Murdoch R.W."/>
            <person name="Higgins S."/>
            <person name="Loffler F."/>
        </authorList>
    </citation>
    <scope>NUCLEOTIDE SEQUENCE</scope>
</reference>
<dbReference type="InterPro" id="IPR036390">
    <property type="entry name" value="WH_DNA-bd_sf"/>
</dbReference>
<feature type="domain" description="HTH marR-type" evidence="6">
    <location>
        <begin position="9"/>
        <end position="139"/>
    </location>
</feature>
<dbReference type="GO" id="GO:0003677">
    <property type="term" value="F:DNA binding"/>
    <property type="evidence" value="ECO:0007669"/>
    <property type="project" value="UniProtKB-KW"/>
</dbReference>
<dbReference type="Pfam" id="PF22381">
    <property type="entry name" value="Staph_reg_Sar_Rot"/>
    <property type="match status" value="1"/>
</dbReference>
<evidence type="ECO:0000256" key="1">
    <source>
        <dbReference type="ARBA" id="ARBA00004496"/>
    </source>
</evidence>
<dbReference type="PRINTS" id="PR00598">
    <property type="entry name" value="HTHMARR"/>
</dbReference>
<dbReference type="GO" id="GO:0003700">
    <property type="term" value="F:DNA-binding transcription factor activity"/>
    <property type="evidence" value="ECO:0007669"/>
    <property type="project" value="InterPro"/>
</dbReference>
<keyword evidence="5" id="KW-0804">Transcription</keyword>
<keyword evidence="4" id="KW-0238">DNA-binding</keyword>
<dbReference type="PANTHER" id="PTHR33164">
    <property type="entry name" value="TRANSCRIPTIONAL REGULATOR, MARR FAMILY"/>
    <property type="match status" value="1"/>
</dbReference>
<dbReference type="FunFam" id="1.10.10.10:FF:000163">
    <property type="entry name" value="MarR family transcriptional regulator"/>
    <property type="match status" value="1"/>
</dbReference>
<evidence type="ECO:0000256" key="4">
    <source>
        <dbReference type="ARBA" id="ARBA00023125"/>
    </source>
</evidence>
<dbReference type="GO" id="GO:0006950">
    <property type="term" value="P:response to stress"/>
    <property type="evidence" value="ECO:0007669"/>
    <property type="project" value="TreeGrafter"/>
</dbReference>
<keyword evidence="3" id="KW-0805">Transcription regulation</keyword>
<comment type="caution">
    <text evidence="7">The sequence shown here is derived from an EMBL/GenBank/DDBJ whole genome shotgun (WGS) entry which is preliminary data.</text>
</comment>
<evidence type="ECO:0000256" key="5">
    <source>
        <dbReference type="ARBA" id="ARBA00023163"/>
    </source>
</evidence>
<evidence type="ECO:0000256" key="2">
    <source>
        <dbReference type="ARBA" id="ARBA00022490"/>
    </source>
</evidence>
<dbReference type="InterPro" id="IPR055166">
    <property type="entry name" value="Transc_reg_Sar_Rot_HTH"/>
</dbReference>
<accession>A0A645HCE0</accession>
<dbReference type="SMART" id="SM00347">
    <property type="entry name" value="HTH_MARR"/>
    <property type="match status" value="1"/>
</dbReference>
<proteinExistence type="predicted"/>
<evidence type="ECO:0000256" key="3">
    <source>
        <dbReference type="ARBA" id="ARBA00023015"/>
    </source>
</evidence>
<keyword evidence="2" id="KW-0963">Cytoplasm</keyword>
<sequence>MDDNSLLLENQLCFPLYAASRIITRKYKPLLDPLGLTYTQYIVMLALWEQDALSVNQLGEILWLDSGTLTPLLKKLEGQGLVRRSRNVQDERMLIVEVTDPGWRLQEKAAEVPLKMAGCLDISADEGRLLHGLLHKIMESEKECAGSWTK</sequence>